<feature type="transmembrane region" description="Helical" evidence="1">
    <location>
        <begin position="872"/>
        <end position="892"/>
    </location>
</feature>
<feature type="transmembrane region" description="Helical" evidence="1">
    <location>
        <begin position="725"/>
        <end position="742"/>
    </location>
</feature>
<feature type="transmembrane region" description="Helical" evidence="1">
    <location>
        <begin position="389"/>
        <end position="416"/>
    </location>
</feature>
<feature type="transmembrane region" description="Helical" evidence="1">
    <location>
        <begin position="110"/>
        <end position="133"/>
    </location>
</feature>
<evidence type="ECO:0000313" key="3">
    <source>
        <dbReference type="Proteomes" id="UP000677668"/>
    </source>
</evidence>
<feature type="transmembrane region" description="Helical" evidence="1">
    <location>
        <begin position="540"/>
        <end position="558"/>
    </location>
</feature>
<feature type="transmembrane region" description="Helical" evidence="1">
    <location>
        <begin position="456"/>
        <end position="478"/>
    </location>
</feature>
<feature type="transmembrane region" description="Helical" evidence="1">
    <location>
        <begin position="699"/>
        <end position="719"/>
    </location>
</feature>
<feature type="transmembrane region" description="Helical" evidence="1">
    <location>
        <begin position="675"/>
        <end position="692"/>
    </location>
</feature>
<feature type="transmembrane region" description="Helical" evidence="1">
    <location>
        <begin position="594"/>
        <end position="613"/>
    </location>
</feature>
<keyword evidence="1" id="KW-0472">Membrane</keyword>
<feature type="transmembrane region" description="Helical" evidence="1">
    <location>
        <begin position="145"/>
        <end position="163"/>
    </location>
</feature>
<keyword evidence="1" id="KW-1133">Transmembrane helix</keyword>
<proteinExistence type="predicted"/>
<feature type="transmembrane region" description="Helical" evidence="1">
    <location>
        <begin position="247"/>
        <end position="266"/>
    </location>
</feature>
<protein>
    <submittedName>
        <fullName evidence="2">Zinc ribbon domain-containing protein</fullName>
    </submittedName>
</protein>
<name>A0ABX8B2U0_9BACT</name>
<dbReference type="EMBL" id="CP072642">
    <property type="protein sequence ID" value="QUV93421.1"/>
    <property type="molecule type" value="Genomic_DNA"/>
</dbReference>
<gene>
    <name evidence="2" type="ORF">J8C05_08575</name>
</gene>
<feature type="transmembrane region" description="Helical" evidence="1">
    <location>
        <begin position="428"/>
        <end position="449"/>
    </location>
</feature>
<feature type="transmembrane region" description="Helical" evidence="1">
    <location>
        <begin position="348"/>
        <end position="368"/>
    </location>
</feature>
<feature type="transmembrane region" description="Helical" evidence="1">
    <location>
        <begin position="763"/>
        <end position="780"/>
    </location>
</feature>
<reference evidence="2 3" key="1">
    <citation type="submission" date="2021-03" db="EMBL/GenBank/DDBJ databases">
        <title>Genomic and phenotypic characterization of Chloracidobacterium isolates provides evidence for multiple species.</title>
        <authorList>
            <person name="Saini M.K."/>
            <person name="Costas A.M.G."/>
            <person name="Tank M."/>
            <person name="Bryant D.A."/>
        </authorList>
    </citation>
    <scope>NUCLEOTIDE SEQUENCE [LARGE SCALE GENOMIC DNA]</scope>
    <source>
        <strain evidence="2 3">N</strain>
    </source>
</reference>
<feature type="transmembrane region" description="Helical" evidence="1">
    <location>
        <begin position="927"/>
        <end position="947"/>
    </location>
</feature>
<feature type="transmembrane region" description="Helical" evidence="1">
    <location>
        <begin position="786"/>
        <end position="806"/>
    </location>
</feature>
<feature type="transmembrane region" description="Helical" evidence="1">
    <location>
        <begin position="813"/>
        <end position="835"/>
    </location>
</feature>
<feature type="transmembrane region" description="Helical" evidence="1">
    <location>
        <begin position="904"/>
        <end position="920"/>
    </location>
</feature>
<evidence type="ECO:0000313" key="2">
    <source>
        <dbReference type="EMBL" id="QUV93421.1"/>
    </source>
</evidence>
<dbReference type="RefSeq" id="WP_211421802.1">
    <property type="nucleotide sequence ID" value="NZ_CP072642.1"/>
</dbReference>
<accession>A0ABX8B2U0</accession>
<keyword evidence="1" id="KW-0812">Transmembrane</keyword>
<sequence length="977" mass="102337">MLEADVTSGGGGAAGHPYGGWCPNCGAPLAVGQKYCIRCGLRYDAVAFERLAALEAERRAILMSLLPTEASTAKAGSAPGRPVPPVQMETALAETEPEAGWPSDADTGSVAWLLPVLVYGGGMLMVIGALVYLRGIILEYPAVQLGLVTAAMAGFFGLAVRGLHHDPDNLLARGWLWLAMLLLPLNSWLGVRHGWLPSGVGWAYALACAVAYWSLATWLADRAVPHLAVGVGLVAVLWFGVDVLPSEAAACGLLSVVAMGLAVWSVRFPAHIAAVAGWWWGAATVGLCALTTPSLGEFWLGGLTGLSCLVVGAVTASQGAAWAWVGGGLGVLTLAYGQWLALHNLPSGWLATGWAGWLWVLTLGQIAADRRAETDHEEQARRFSVPCRWAGHLLAGVLGLWALLGVVIGFDIWLFATSAGITLGRGLATAHECVGYGLAWALVAGWGAWQMRKTLLWFPLCLAVVSILAISSALTMGAREIQVISGPMALLVLPVVLCATRFGIEWLGAWLGREYSTEVDTSFGLDFGLPHHPAIVPSRWVVDFCAVVHLLGLVVLAAEAWHPVHTVGIAILALYGGLGWFLSSTPGLQRGYALALWGVAYVGLVVTGCGAGQVGWLDILPWVALVAGGSVVVVSAPVVDESHLRAALRQVSLVVLGWGVPSALVGIVTATGPEAGHFLALASAAGAGWVAAVRQVVPLWGLLATVCGGLAAVQAARLAGCPMEALPMVGVVYGYSAAWLGWRRPQRAKEGEAEPSLWGSLNAGGQLCLWVGAVGALGVLEGQSAVLVGCSLVCAASALAVASFLARDATHDLYAVAALVWGAVTYVWALSYLVLPPFERVAALTVPYGVVVAGVGWLKWRWQRGHPVLARLLIWLGSFVFCFPVVVQSILLRLDGKGAPGQDMLADATALTALVLGLSTRWKAPAFAGGTALGLHLSVVLAVSVPWGDVPYGVYLALVGLTLFVTGIWLWRRYQTD</sequence>
<feature type="transmembrane region" description="Helical" evidence="1">
    <location>
        <begin position="564"/>
        <end position="582"/>
    </location>
</feature>
<feature type="transmembrane region" description="Helical" evidence="1">
    <location>
        <begin position="298"/>
        <end position="315"/>
    </location>
</feature>
<evidence type="ECO:0000256" key="1">
    <source>
        <dbReference type="SAM" id="Phobius"/>
    </source>
</evidence>
<feature type="transmembrane region" description="Helical" evidence="1">
    <location>
        <begin position="619"/>
        <end position="639"/>
    </location>
</feature>
<keyword evidence="3" id="KW-1185">Reference proteome</keyword>
<organism evidence="2 3">
    <name type="scientific">Chloracidobacterium sp. N</name>
    <dbReference type="NCBI Taxonomy" id="2821540"/>
    <lineage>
        <taxon>Bacteria</taxon>
        <taxon>Pseudomonadati</taxon>
        <taxon>Acidobacteriota</taxon>
        <taxon>Terriglobia</taxon>
        <taxon>Terriglobales</taxon>
        <taxon>Acidobacteriaceae</taxon>
        <taxon>Chloracidobacterium</taxon>
        <taxon>Chloracidobacterium aggregatum</taxon>
    </lineage>
</organism>
<feature type="transmembrane region" description="Helical" evidence="1">
    <location>
        <begin position="484"/>
        <end position="504"/>
    </location>
</feature>
<dbReference type="Proteomes" id="UP000677668">
    <property type="component" value="Chromosome 1"/>
</dbReference>
<feature type="transmembrane region" description="Helical" evidence="1">
    <location>
        <begin position="273"/>
        <end position="292"/>
    </location>
</feature>
<feature type="transmembrane region" description="Helical" evidence="1">
    <location>
        <begin position="651"/>
        <end position="669"/>
    </location>
</feature>
<feature type="transmembrane region" description="Helical" evidence="1">
    <location>
        <begin position="195"/>
        <end position="216"/>
    </location>
</feature>
<feature type="transmembrane region" description="Helical" evidence="1">
    <location>
        <begin position="170"/>
        <end position="189"/>
    </location>
</feature>
<feature type="transmembrane region" description="Helical" evidence="1">
    <location>
        <begin position="841"/>
        <end position="860"/>
    </location>
</feature>
<feature type="transmembrane region" description="Helical" evidence="1">
    <location>
        <begin position="953"/>
        <end position="971"/>
    </location>
</feature>
<feature type="transmembrane region" description="Helical" evidence="1">
    <location>
        <begin position="223"/>
        <end position="241"/>
    </location>
</feature>